<sequence length="91" mass="10320">MPLEKRSELLPLETRLELPRRRPASTEPARASSGMEPQDRTVTEAFVSFEVLAELSPPSSQNERSHTARETGPSGLHCKHQIVPETHCWFR</sequence>
<dbReference type="EMBL" id="LSYS01001584">
    <property type="protein sequence ID" value="OPJ87970.1"/>
    <property type="molecule type" value="Genomic_DNA"/>
</dbReference>
<gene>
    <name evidence="2" type="ORF">AV530_008025</name>
</gene>
<evidence type="ECO:0000256" key="1">
    <source>
        <dbReference type="SAM" id="MobiDB-lite"/>
    </source>
</evidence>
<proteinExistence type="predicted"/>
<name>A0A1V4KU66_PATFA</name>
<reference evidence="2 3" key="1">
    <citation type="submission" date="2016-02" db="EMBL/GenBank/DDBJ databases">
        <title>Band-tailed pigeon sequencing and assembly.</title>
        <authorList>
            <person name="Soares A.E."/>
            <person name="Novak B.J."/>
            <person name="Rice E.S."/>
            <person name="O'Connell B."/>
            <person name="Chang D."/>
            <person name="Weber S."/>
            <person name="Shapiro B."/>
        </authorList>
    </citation>
    <scope>NUCLEOTIDE SEQUENCE [LARGE SCALE GENOMIC DNA]</scope>
    <source>
        <strain evidence="2">BTP2013</strain>
        <tissue evidence="2">Blood</tissue>
    </source>
</reference>
<evidence type="ECO:0000313" key="3">
    <source>
        <dbReference type="Proteomes" id="UP000190648"/>
    </source>
</evidence>
<dbReference type="AlphaFoldDB" id="A0A1V4KU66"/>
<accession>A0A1V4KU66</accession>
<feature type="region of interest" description="Disordered" evidence="1">
    <location>
        <begin position="54"/>
        <end position="78"/>
    </location>
</feature>
<keyword evidence="3" id="KW-1185">Reference proteome</keyword>
<feature type="compositionally biased region" description="Basic and acidic residues" evidence="1">
    <location>
        <begin position="1"/>
        <end position="20"/>
    </location>
</feature>
<feature type="region of interest" description="Disordered" evidence="1">
    <location>
        <begin position="1"/>
        <end position="40"/>
    </location>
</feature>
<protein>
    <submittedName>
        <fullName evidence="2">Uncharacterized protein</fullName>
    </submittedName>
</protein>
<evidence type="ECO:0000313" key="2">
    <source>
        <dbReference type="EMBL" id="OPJ87970.1"/>
    </source>
</evidence>
<comment type="caution">
    <text evidence="2">The sequence shown here is derived from an EMBL/GenBank/DDBJ whole genome shotgun (WGS) entry which is preliminary data.</text>
</comment>
<organism evidence="2 3">
    <name type="scientific">Patagioenas fasciata monilis</name>
    <dbReference type="NCBI Taxonomy" id="372326"/>
    <lineage>
        <taxon>Eukaryota</taxon>
        <taxon>Metazoa</taxon>
        <taxon>Chordata</taxon>
        <taxon>Craniata</taxon>
        <taxon>Vertebrata</taxon>
        <taxon>Euteleostomi</taxon>
        <taxon>Archelosauria</taxon>
        <taxon>Archosauria</taxon>
        <taxon>Dinosauria</taxon>
        <taxon>Saurischia</taxon>
        <taxon>Theropoda</taxon>
        <taxon>Coelurosauria</taxon>
        <taxon>Aves</taxon>
        <taxon>Neognathae</taxon>
        <taxon>Neoaves</taxon>
        <taxon>Columbimorphae</taxon>
        <taxon>Columbiformes</taxon>
        <taxon>Columbidae</taxon>
        <taxon>Patagioenas</taxon>
    </lineage>
</organism>
<dbReference type="Proteomes" id="UP000190648">
    <property type="component" value="Unassembled WGS sequence"/>
</dbReference>